<dbReference type="Proteomes" id="UP000257109">
    <property type="component" value="Unassembled WGS sequence"/>
</dbReference>
<comment type="caution">
    <text evidence="1">The sequence shown here is derived from an EMBL/GenBank/DDBJ whole genome shotgun (WGS) entry which is preliminary data.</text>
</comment>
<name>A0A371E251_MUCPR</name>
<proteinExistence type="predicted"/>
<sequence length="121" mass="14238">MVHTISTAGIDLNIRAQVWAHTLFHDLAGEDPHNHLKEFHMVCFTMKPQGILEDYIKMKAFLFPLDGAVKDWLYLQLVVFTTWGEMKRMFLEKFFLVSRTAAIRKEIYGIRQHLGETLHEY</sequence>
<reference evidence="1" key="1">
    <citation type="submission" date="2018-05" db="EMBL/GenBank/DDBJ databases">
        <title>Draft genome of Mucuna pruriens seed.</title>
        <authorList>
            <person name="Nnadi N.E."/>
            <person name="Vos R."/>
            <person name="Hasami M.H."/>
            <person name="Devisetty U.K."/>
            <person name="Aguiy J.C."/>
        </authorList>
    </citation>
    <scope>NUCLEOTIDE SEQUENCE [LARGE SCALE GENOMIC DNA]</scope>
    <source>
        <strain evidence="1">JCA_2017</strain>
    </source>
</reference>
<protein>
    <recommendedName>
        <fullName evidence="3">Retrotransposon gag domain-containing protein</fullName>
    </recommendedName>
</protein>
<feature type="non-terminal residue" evidence="1">
    <location>
        <position position="1"/>
    </location>
</feature>
<evidence type="ECO:0000313" key="2">
    <source>
        <dbReference type="Proteomes" id="UP000257109"/>
    </source>
</evidence>
<keyword evidence="2" id="KW-1185">Reference proteome</keyword>
<organism evidence="1 2">
    <name type="scientific">Mucuna pruriens</name>
    <name type="common">Velvet bean</name>
    <name type="synonym">Dolichos pruriens</name>
    <dbReference type="NCBI Taxonomy" id="157652"/>
    <lineage>
        <taxon>Eukaryota</taxon>
        <taxon>Viridiplantae</taxon>
        <taxon>Streptophyta</taxon>
        <taxon>Embryophyta</taxon>
        <taxon>Tracheophyta</taxon>
        <taxon>Spermatophyta</taxon>
        <taxon>Magnoliopsida</taxon>
        <taxon>eudicotyledons</taxon>
        <taxon>Gunneridae</taxon>
        <taxon>Pentapetalae</taxon>
        <taxon>rosids</taxon>
        <taxon>fabids</taxon>
        <taxon>Fabales</taxon>
        <taxon>Fabaceae</taxon>
        <taxon>Papilionoideae</taxon>
        <taxon>50 kb inversion clade</taxon>
        <taxon>NPAAA clade</taxon>
        <taxon>indigoferoid/millettioid clade</taxon>
        <taxon>Phaseoleae</taxon>
        <taxon>Mucuna</taxon>
    </lineage>
</organism>
<accession>A0A371E251</accession>
<dbReference type="EMBL" id="QJKJ01017143">
    <property type="protein sequence ID" value="RDX59866.1"/>
    <property type="molecule type" value="Genomic_DNA"/>
</dbReference>
<dbReference type="PANTHER" id="PTHR33223">
    <property type="entry name" value="CCHC-TYPE DOMAIN-CONTAINING PROTEIN"/>
    <property type="match status" value="1"/>
</dbReference>
<dbReference type="AlphaFoldDB" id="A0A371E251"/>
<evidence type="ECO:0008006" key="3">
    <source>
        <dbReference type="Google" id="ProtNLM"/>
    </source>
</evidence>
<dbReference type="OrthoDB" id="1749511at2759"/>
<gene>
    <name evidence="1" type="ORF">CR513_61811</name>
</gene>
<evidence type="ECO:0000313" key="1">
    <source>
        <dbReference type="EMBL" id="RDX59866.1"/>
    </source>
</evidence>
<dbReference type="PANTHER" id="PTHR33223:SF3">
    <property type="match status" value="1"/>
</dbReference>